<accession>A0A0W4ZNV8</accession>
<protein>
    <recommendedName>
        <fullName evidence="1">Trafficking protein particle complex II-specific subunit 65 IgD3 domain-containing protein</fullName>
    </recommendedName>
</protein>
<dbReference type="AlphaFoldDB" id="A0A0W4ZNV8"/>
<dbReference type="VEuPathDB" id="FungiDB:T551_02010"/>
<dbReference type="OrthoDB" id="5345392at2759"/>
<gene>
    <name evidence="2" type="ORF">T551_02010</name>
</gene>
<dbReference type="InterPro" id="IPR024662">
    <property type="entry name" value="Trs65"/>
</dbReference>
<dbReference type="GeneID" id="28940528"/>
<dbReference type="Pfam" id="PF12735">
    <property type="entry name" value="IgD3_Trs65"/>
    <property type="match status" value="1"/>
</dbReference>
<dbReference type="Proteomes" id="UP000053447">
    <property type="component" value="Unassembled WGS sequence"/>
</dbReference>
<sequence>MIKEIGFFFVKSSLDVVVLQNVTLQAGVKAILNAPRRQLLFHGKSRGSALTNLLMVFLDEIARVFIILICQNENLNKEHVKWAPYLSCTIDGWMDDFQRYTSQVFHEEERNRKERMNDGSNFFFRVISSKKMISEFIEEKMAVIWEVEIFIPFPRLRVTAPKVQLIASITVKPEVLVMSQDGGCEGNDDISTNILESLSCETMVYGVTPFLSLSRISNVSLMSDIEPSSSIETLRKVVKKVFACGSVISLRTRSSMVMVPSFQRILLSVDIESCSANQLPVLIENIEIKVKGRVAQRIENGAEFPIILAFQEQFLVLYYIPFDPSIDQGITDLLALPVTIFVKMKPQIFDGEYSLLVMSQWYTTIHVSKDQTRVSRYQSVIQTEDSVPDSNSLLQKHFVHGNNYSLLRSKSPEPSDIKSPFWKISLTFTAPKCVKIWKVFEIEIVLVNQSNVSKDISLSVLSKTQDVDYGALPSVMENDSLFILEEKAVHALHKQISVEHVHILPLTNDIRILPLNSYGCYFSSISFIAIREGLFSLEGIRVTDLHTGSYIDCCSLPRIFVYS</sequence>
<feature type="domain" description="Trafficking protein particle complex II-specific subunit 65 IgD3" evidence="1">
    <location>
        <begin position="415"/>
        <end position="561"/>
    </location>
</feature>
<reference evidence="3" key="1">
    <citation type="journal article" date="2016" name="Nat. Commun.">
        <title>Genome analysis of three Pneumocystis species reveals adaptation mechanisms to life exclusively in mammalian hosts.</title>
        <authorList>
            <person name="Ma L."/>
            <person name="Chen Z."/>
            <person name="Huang D.W."/>
            <person name="Kutty G."/>
            <person name="Ishihara M."/>
            <person name="Wang H."/>
            <person name="Abouelleil A."/>
            <person name="Bishop L."/>
            <person name="Davey E."/>
            <person name="Deng R."/>
            <person name="Deng X."/>
            <person name="Fan L."/>
            <person name="Fantoni G."/>
            <person name="Fitzgerald M."/>
            <person name="Gogineni E."/>
            <person name="Goldberg J.M."/>
            <person name="Handley G."/>
            <person name="Hu X."/>
            <person name="Huber C."/>
            <person name="Jiao X."/>
            <person name="Jones K."/>
            <person name="Levin J.Z."/>
            <person name="Liu Y."/>
            <person name="Macdonald P."/>
            <person name="Melnikov A."/>
            <person name="Raley C."/>
            <person name="Sassi M."/>
            <person name="Sherman B.T."/>
            <person name="Song X."/>
            <person name="Sykes S."/>
            <person name="Tran B."/>
            <person name="Walsh L."/>
            <person name="Xia Y."/>
            <person name="Yang J."/>
            <person name="Young S."/>
            <person name="Zeng Q."/>
            <person name="Zheng X."/>
            <person name="Stephens R."/>
            <person name="Nusbaum C."/>
            <person name="Birren B.W."/>
            <person name="Azadi P."/>
            <person name="Lempicki R.A."/>
            <person name="Cuomo C.A."/>
            <person name="Kovacs J.A."/>
        </authorList>
    </citation>
    <scope>NUCLEOTIDE SEQUENCE [LARGE SCALE GENOMIC DNA]</scope>
    <source>
        <strain evidence="3">RU7</strain>
    </source>
</reference>
<comment type="caution">
    <text evidence="2">The sequence shown here is derived from an EMBL/GenBank/DDBJ whole genome shotgun (WGS) entry which is preliminary data.</text>
</comment>
<organism evidence="2 3">
    <name type="scientific">Pneumocystis jirovecii (strain RU7)</name>
    <name type="common">Human pneumocystis pneumonia agent</name>
    <dbReference type="NCBI Taxonomy" id="1408657"/>
    <lineage>
        <taxon>Eukaryota</taxon>
        <taxon>Fungi</taxon>
        <taxon>Dikarya</taxon>
        <taxon>Ascomycota</taxon>
        <taxon>Taphrinomycotina</taxon>
        <taxon>Pneumocystomycetes</taxon>
        <taxon>Pneumocystaceae</taxon>
        <taxon>Pneumocystis</taxon>
    </lineage>
</organism>
<dbReference type="GO" id="GO:0006891">
    <property type="term" value="P:intra-Golgi vesicle-mediated transport"/>
    <property type="evidence" value="ECO:0007669"/>
    <property type="project" value="InterPro"/>
</dbReference>
<dbReference type="GO" id="GO:1990071">
    <property type="term" value="C:TRAPPII protein complex"/>
    <property type="evidence" value="ECO:0007669"/>
    <property type="project" value="InterPro"/>
</dbReference>
<dbReference type="eggNOG" id="ENOG502RYDF">
    <property type="taxonomic scope" value="Eukaryota"/>
</dbReference>
<evidence type="ECO:0000313" key="2">
    <source>
        <dbReference type="EMBL" id="KTW30066.1"/>
    </source>
</evidence>
<dbReference type="STRING" id="1408657.A0A0W4ZNV8"/>
<keyword evidence="3" id="KW-1185">Reference proteome</keyword>
<dbReference type="GO" id="GO:0005802">
    <property type="term" value="C:trans-Golgi network"/>
    <property type="evidence" value="ECO:0007669"/>
    <property type="project" value="TreeGrafter"/>
</dbReference>
<evidence type="ECO:0000313" key="3">
    <source>
        <dbReference type="Proteomes" id="UP000053447"/>
    </source>
</evidence>
<evidence type="ECO:0000259" key="1">
    <source>
        <dbReference type="Pfam" id="PF12735"/>
    </source>
</evidence>
<dbReference type="EMBL" id="LFWA01000008">
    <property type="protein sequence ID" value="KTW30066.1"/>
    <property type="molecule type" value="Genomic_DNA"/>
</dbReference>
<name>A0A0W4ZNV8_PNEJ7</name>
<dbReference type="InterPro" id="IPR055420">
    <property type="entry name" value="IgD3_Trs65"/>
</dbReference>
<dbReference type="PANTHER" id="PTHR28159">
    <property type="entry name" value="TRAFFICKING PROTEIN PARTICLE COMPLEX II-SPECIFIC SUBUNIT 65"/>
    <property type="match status" value="1"/>
</dbReference>
<dbReference type="RefSeq" id="XP_018229627.1">
    <property type="nucleotide sequence ID" value="XM_018374273.1"/>
</dbReference>
<proteinExistence type="predicted"/>
<dbReference type="PANTHER" id="PTHR28159:SF1">
    <property type="entry name" value="TRAFFICKING PROTEIN PARTICLE COMPLEX II-SPECIFIC SUBUNIT 65"/>
    <property type="match status" value="1"/>
</dbReference>